<accession>A0A7W4YLR2</accession>
<reference evidence="2 3" key="1">
    <citation type="submission" date="2020-08" db="EMBL/GenBank/DDBJ databases">
        <title>Sequencing the genomes of 1000 actinobacteria strains.</title>
        <authorList>
            <person name="Klenk H.-P."/>
        </authorList>
    </citation>
    <scope>NUCLEOTIDE SEQUENCE [LARGE SCALE GENOMIC DNA]</scope>
    <source>
        <strain evidence="2 3">DSM 27099</strain>
    </source>
</reference>
<comment type="caution">
    <text evidence="2">The sequence shown here is derived from an EMBL/GenBank/DDBJ whole genome shotgun (WGS) entry which is preliminary data.</text>
</comment>
<gene>
    <name evidence="2" type="ORF">FHX49_001267</name>
</gene>
<dbReference type="AlphaFoldDB" id="A0A7W4YLR2"/>
<protein>
    <recommendedName>
        <fullName evidence="4">RNA polymerase sigma-70 region 2 domain-containing protein</fullName>
    </recommendedName>
</protein>
<dbReference type="Gene3D" id="1.10.1740.10">
    <property type="match status" value="1"/>
</dbReference>
<evidence type="ECO:0008006" key="4">
    <source>
        <dbReference type="Google" id="ProtNLM"/>
    </source>
</evidence>
<dbReference type="Proteomes" id="UP000529310">
    <property type="component" value="Unassembled WGS sequence"/>
</dbReference>
<organism evidence="2 3">
    <name type="scientific">Microbacterium endophyticum</name>
    <dbReference type="NCBI Taxonomy" id="1526412"/>
    <lineage>
        <taxon>Bacteria</taxon>
        <taxon>Bacillati</taxon>
        <taxon>Actinomycetota</taxon>
        <taxon>Actinomycetes</taxon>
        <taxon>Micrococcales</taxon>
        <taxon>Microbacteriaceae</taxon>
        <taxon>Microbacterium</taxon>
    </lineage>
</organism>
<proteinExistence type="predicted"/>
<dbReference type="EMBL" id="JACHWQ010000003">
    <property type="protein sequence ID" value="MBB2975700.1"/>
    <property type="molecule type" value="Genomic_DNA"/>
</dbReference>
<keyword evidence="3" id="KW-1185">Reference proteome</keyword>
<dbReference type="InterPro" id="IPR013325">
    <property type="entry name" value="RNA_pol_sigma_r2"/>
</dbReference>
<sequence>MSTNSETLKRAERTPQAFTEVFDRHVGVVESFLRRRLGAEAAEDALSDAFSIARRRRGSFDHAWESARPLRGEKRAPRFATSSRSIRRPPKADFPGPAMPEPRHTVWNSDITTEKRVAARVMRAGRADQS</sequence>
<evidence type="ECO:0000256" key="1">
    <source>
        <dbReference type="SAM" id="MobiDB-lite"/>
    </source>
</evidence>
<evidence type="ECO:0000313" key="3">
    <source>
        <dbReference type="Proteomes" id="UP000529310"/>
    </source>
</evidence>
<dbReference type="SUPFAM" id="SSF88946">
    <property type="entry name" value="Sigma2 domain of RNA polymerase sigma factors"/>
    <property type="match status" value="1"/>
</dbReference>
<dbReference type="GO" id="GO:0006352">
    <property type="term" value="P:DNA-templated transcription initiation"/>
    <property type="evidence" value="ECO:0007669"/>
    <property type="project" value="InterPro"/>
</dbReference>
<dbReference type="GO" id="GO:0003700">
    <property type="term" value="F:DNA-binding transcription factor activity"/>
    <property type="evidence" value="ECO:0007669"/>
    <property type="project" value="InterPro"/>
</dbReference>
<evidence type="ECO:0000313" key="2">
    <source>
        <dbReference type="EMBL" id="MBB2975700.1"/>
    </source>
</evidence>
<feature type="region of interest" description="Disordered" evidence="1">
    <location>
        <begin position="70"/>
        <end position="105"/>
    </location>
</feature>
<name>A0A7W4YLR2_9MICO</name>